<dbReference type="Proteomes" id="UP000233769">
    <property type="component" value="Chromosome tk0001"/>
</dbReference>
<accession>A0A2N9ATE7</accession>
<evidence type="ECO:0000313" key="2">
    <source>
        <dbReference type="EMBL" id="SOR30607.1"/>
    </source>
</evidence>
<protein>
    <submittedName>
        <fullName evidence="2">Uncharacterized protein</fullName>
    </submittedName>
</protein>
<organism evidence="2 3">
    <name type="scientific">Methylorubrum extorquens</name>
    <name type="common">Methylobacterium dichloromethanicum</name>
    <name type="synonym">Methylobacterium extorquens</name>
    <dbReference type="NCBI Taxonomy" id="408"/>
    <lineage>
        <taxon>Bacteria</taxon>
        <taxon>Pseudomonadati</taxon>
        <taxon>Pseudomonadota</taxon>
        <taxon>Alphaproteobacteria</taxon>
        <taxon>Hyphomicrobiales</taxon>
        <taxon>Methylobacteriaceae</taxon>
        <taxon>Methylorubrum</taxon>
    </lineage>
</organism>
<name>A0A2N9ATE7_METEX</name>
<sequence>MFHKHGPHRAQTYFPSRAAVDATTNRRLNGFRHLRPRSQSRQNGGIGRTVGQACRAPKPIRREWSAAGFGRRGRA</sequence>
<evidence type="ECO:0000256" key="1">
    <source>
        <dbReference type="SAM" id="MobiDB-lite"/>
    </source>
</evidence>
<proteinExistence type="predicted"/>
<evidence type="ECO:0000313" key="3">
    <source>
        <dbReference type="Proteomes" id="UP000233769"/>
    </source>
</evidence>
<feature type="region of interest" description="Disordered" evidence="1">
    <location>
        <begin position="30"/>
        <end position="75"/>
    </location>
</feature>
<gene>
    <name evidence="2" type="ORF">TK0001_4005</name>
</gene>
<dbReference type="EMBL" id="LT962688">
    <property type="protein sequence ID" value="SOR30607.1"/>
    <property type="molecule type" value="Genomic_DNA"/>
</dbReference>
<reference evidence="3" key="1">
    <citation type="submission" date="2017-10" db="EMBL/GenBank/DDBJ databases">
        <authorList>
            <person name="Regsiter A."/>
            <person name="William W."/>
        </authorList>
    </citation>
    <scope>NUCLEOTIDE SEQUENCE [LARGE SCALE GENOMIC DNA]</scope>
</reference>
<dbReference type="AlphaFoldDB" id="A0A2N9ATE7"/>